<dbReference type="GeneID" id="63793702"/>
<dbReference type="Proteomes" id="UP000249363">
    <property type="component" value="Unassembled WGS sequence"/>
</dbReference>
<proteinExistence type="predicted"/>
<keyword evidence="3" id="KW-1185">Reference proteome</keyword>
<feature type="region of interest" description="Disordered" evidence="1">
    <location>
        <begin position="1"/>
        <end position="135"/>
    </location>
</feature>
<reference evidence="2 3" key="1">
    <citation type="journal article" date="2017" name="Biotechnol. Biofuels">
        <title>Differential beta-glucosidase expression as a function of carbon source availability in Talaromyces amestolkiae: a genomic and proteomic approach.</title>
        <authorList>
            <person name="de Eugenio L.I."/>
            <person name="Mendez-Liter J.A."/>
            <person name="Nieto-Dominguez M."/>
            <person name="Alonso L."/>
            <person name="Gil-Munoz J."/>
            <person name="Barriuso J."/>
            <person name="Prieto A."/>
            <person name="Martinez M.J."/>
        </authorList>
    </citation>
    <scope>NUCLEOTIDE SEQUENCE [LARGE SCALE GENOMIC DNA]</scope>
    <source>
        <strain evidence="2 3">CIB</strain>
    </source>
</reference>
<feature type="compositionally biased region" description="Low complexity" evidence="1">
    <location>
        <begin position="242"/>
        <end position="253"/>
    </location>
</feature>
<protein>
    <submittedName>
        <fullName evidence="2">Uncharacterized protein</fullName>
    </submittedName>
</protein>
<feature type="region of interest" description="Disordered" evidence="1">
    <location>
        <begin position="370"/>
        <end position="461"/>
    </location>
</feature>
<feature type="compositionally biased region" description="Pro residues" evidence="1">
    <location>
        <begin position="70"/>
        <end position="80"/>
    </location>
</feature>
<feature type="compositionally biased region" description="Pro residues" evidence="1">
    <location>
        <begin position="1"/>
        <end position="13"/>
    </location>
</feature>
<feature type="region of interest" description="Disordered" evidence="1">
    <location>
        <begin position="229"/>
        <end position="276"/>
    </location>
</feature>
<dbReference type="OrthoDB" id="5431097at2759"/>
<gene>
    <name evidence="2" type="ORF">BHQ10_004486</name>
</gene>
<dbReference type="AlphaFoldDB" id="A0A364KY62"/>
<feature type="compositionally biased region" description="Polar residues" evidence="1">
    <location>
        <begin position="424"/>
        <end position="434"/>
    </location>
</feature>
<accession>A0A364KY62</accession>
<feature type="compositionally biased region" description="Pro residues" evidence="1">
    <location>
        <begin position="114"/>
        <end position="128"/>
    </location>
</feature>
<sequence length="523" mass="56982">MSAAPPAAPPPAGDPSLNGHAPGHNLNLPRFHPIAINPNGPGSTPGPPPYHRPYGSPYQDHLPHQHSTGPLPPPLPPAPAPHQYQQHQHQHLQPQSAPPSQQHQQQSSQQHPQSGPPSRPPSHPPILPVPMTSQLDQIEARLRQIEQEEASRAAARAHMLALRRREDEEFRMVTERAEAEEEDLRRRRKRLKRESMGLLDGQMESPPAPAPRRLSETSAATTLAFFKQQTPPEPRPSELRAPPQHQHQQQQPHIPSPPTILQQPTPMAPAPSASIMSAPHGNTFRKKQKYTIKNAEAWGERHGRPATYDAEGRALWKRPSDGRLVYLDCPAPDCGKSDFVTLHGFMCHLTKKHKDRTLGSQSRALEVCGTVFDPNAPRPQRPSLKRDSSGNSRGGSVHTEPDMDEEEDTYSTSASDIHDDHNTNHLNNGPSPQQEDIVKKEGTTSPVTSASAVAEQPSSNKASIASMIDGTATNDQWPKKSLSPGHHADTTAPALAENELAIATTTAEDAAAAAVLAGQTIQV</sequence>
<dbReference type="RefSeq" id="XP_040732990.1">
    <property type="nucleotide sequence ID" value="XM_040876856.1"/>
</dbReference>
<dbReference type="STRING" id="1196081.A0A364KY62"/>
<feature type="compositionally biased region" description="Polar residues" evidence="1">
    <location>
        <begin position="443"/>
        <end position="461"/>
    </location>
</feature>
<dbReference type="EMBL" id="MIKG01000007">
    <property type="protein sequence ID" value="RAO68474.1"/>
    <property type="molecule type" value="Genomic_DNA"/>
</dbReference>
<evidence type="ECO:0000313" key="2">
    <source>
        <dbReference type="EMBL" id="RAO68474.1"/>
    </source>
</evidence>
<name>A0A364KY62_TALAM</name>
<feature type="compositionally biased region" description="Low complexity" evidence="1">
    <location>
        <begin position="81"/>
        <end position="113"/>
    </location>
</feature>
<evidence type="ECO:0000256" key="1">
    <source>
        <dbReference type="SAM" id="MobiDB-lite"/>
    </source>
</evidence>
<organism evidence="2 3">
    <name type="scientific">Talaromyces amestolkiae</name>
    <dbReference type="NCBI Taxonomy" id="1196081"/>
    <lineage>
        <taxon>Eukaryota</taxon>
        <taxon>Fungi</taxon>
        <taxon>Dikarya</taxon>
        <taxon>Ascomycota</taxon>
        <taxon>Pezizomycotina</taxon>
        <taxon>Eurotiomycetes</taxon>
        <taxon>Eurotiomycetidae</taxon>
        <taxon>Eurotiales</taxon>
        <taxon>Trichocomaceae</taxon>
        <taxon>Talaromyces</taxon>
        <taxon>Talaromyces sect. Talaromyces</taxon>
    </lineage>
</organism>
<evidence type="ECO:0000313" key="3">
    <source>
        <dbReference type="Proteomes" id="UP000249363"/>
    </source>
</evidence>
<feature type="region of interest" description="Disordered" evidence="1">
    <location>
        <begin position="193"/>
        <end position="216"/>
    </location>
</feature>
<comment type="caution">
    <text evidence="2">The sequence shown here is derived from an EMBL/GenBank/DDBJ whole genome shotgun (WGS) entry which is preliminary data.</text>
</comment>